<accession>D5WWB9</accession>
<dbReference type="InterPro" id="IPR011251">
    <property type="entry name" value="Luciferase-like_dom"/>
</dbReference>
<reference evidence="8 9" key="1">
    <citation type="journal article" date="2011" name="Stand. Genomic Sci.">
        <title>Complete genome sequence of the thermophilic, hydrogen-oxidizing Bacillus tusciae type strain (T2) and reclassification in the new genus, Kyrpidia gen. nov. as Kyrpidia tusciae comb. nov. and emendation of the family Alicyclobacillaceae da Costa and Rainey, 2010.</title>
        <authorList>
            <person name="Klenk H.P."/>
            <person name="Lapidus A."/>
            <person name="Chertkov O."/>
            <person name="Copeland A."/>
            <person name="Del Rio T.G."/>
            <person name="Nolan M."/>
            <person name="Lucas S."/>
            <person name="Chen F."/>
            <person name="Tice H."/>
            <person name="Cheng J.F."/>
            <person name="Han C."/>
            <person name="Bruce D."/>
            <person name="Goodwin L."/>
            <person name="Pitluck S."/>
            <person name="Pati A."/>
            <person name="Ivanova N."/>
            <person name="Mavromatis K."/>
            <person name="Daum C."/>
            <person name="Chen A."/>
            <person name="Palaniappan K."/>
            <person name="Chang Y.J."/>
            <person name="Land M."/>
            <person name="Hauser L."/>
            <person name="Jeffries C.D."/>
            <person name="Detter J.C."/>
            <person name="Rohde M."/>
            <person name="Abt B."/>
            <person name="Pukall R."/>
            <person name="Goker M."/>
            <person name="Bristow J."/>
            <person name="Markowitz V."/>
            <person name="Hugenholtz P."/>
            <person name="Eisen J.A."/>
        </authorList>
    </citation>
    <scope>NUCLEOTIDE SEQUENCE [LARGE SCALE GENOMIC DNA]</scope>
    <source>
        <strain evidence="8 9">DSM 2912</strain>
    </source>
</reference>
<dbReference type="GO" id="GO:0016705">
    <property type="term" value="F:oxidoreductase activity, acting on paired donors, with incorporation or reduction of molecular oxygen"/>
    <property type="evidence" value="ECO:0007669"/>
    <property type="project" value="InterPro"/>
</dbReference>
<dbReference type="STRING" id="562970.Btus_3065"/>
<dbReference type="AlphaFoldDB" id="D5WWB9"/>
<dbReference type="Pfam" id="PF00296">
    <property type="entry name" value="Bac_luciferase"/>
    <property type="match status" value="1"/>
</dbReference>
<evidence type="ECO:0000256" key="3">
    <source>
        <dbReference type="ARBA" id="ARBA00023002"/>
    </source>
</evidence>
<name>D5WWB9_KYRT2</name>
<keyword evidence="9" id="KW-1185">Reference proteome</keyword>
<keyword evidence="1 6" id="KW-0285">Flavoprotein</keyword>
<dbReference type="InterPro" id="IPR036661">
    <property type="entry name" value="Luciferase-like_sf"/>
</dbReference>
<evidence type="ECO:0000256" key="5">
    <source>
        <dbReference type="ARBA" id="ARBA00033748"/>
    </source>
</evidence>
<dbReference type="NCBIfam" id="TIGR03860">
    <property type="entry name" value="FMN_nitrolo"/>
    <property type="match status" value="1"/>
</dbReference>
<dbReference type="PANTHER" id="PTHR30011:SF16">
    <property type="entry name" value="C2H2 FINGER DOMAIN TRANSCRIPTION FACTOR (EUROFUNG)-RELATED"/>
    <property type="match status" value="1"/>
</dbReference>
<evidence type="ECO:0000256" key="4">
    <source>
        <dbReference type="ARBA" id="ARBA00023033"/>
    </source>
</evidence>
<evidence type="ECO:0000313" key="8">
    <source>
        <dbReference type="EMBL" id="ADG07684.1"/>
    </source>
</evidence>
<evidence type="ECO:0000256" key="6">
    <source>
        <dbReference type="PIRSR" id="PIRSR000337-1"/>
    </source>
</evidence>
<evidence type="ECO:0000259" key="7">
    <source>
        <dbReference type="Pfam" id="PF00296"/>
    </source>
</evidence>
<dbReference type="RefSeq" id="WP_013076963.1">
    <property type="nucleotide sequence ID" value="NC_014098.1"/>
</dbReference>
<comment type="similarity">
    <text evidence="5">Belongs to the NtaA/SnaA/DszA monooxygenase family.</text>
</comment>
<dbReference type="PIRSF" id="PIRSF000337">
    <property type="entry name" value="NTA_MOA"/>
    <property type="match status" value="1"/>
</dbReference>
<sequence>MKHMHLVAYLYLSPTNHHHGMWRHPATHRNLFAVELYQQIGRVLEQGKFDMLFFPDVLCVYGGFQGGYEVGVKYGGQGSMSLDPVSVLAMVATATERLGLGATLSTTFYAPFYIARTLCTLDHLTKGRIAWNIVTSSTHAEAQNFGFERIPDRDKRYDRADEFLEVCLKLWDSWEEDAIVMDRETGVYADPSKVHAVDHAGTWLKVKGPLTLPRGPQGYPVLMQAGSSERGREFAARWGEVIFTLHHRVEEMKNFYRDVKSRMARYGREPEECAILPALQVIVGETEALAREKADFVNELVHPVVGLSTMSSHIGIDLSKYPLDEPIRQVYLEEGSRGSFDVILQGTQSENLSLGDAAKRFATSELTPQLVGTPAQVADAMEAMFREEACDGFVLTPCVLPGSFEDFVRLVVPELQRRGIFRKEYTGVTLRDHLGLSRPAPKSMVHS</sequence>
<evidence type="ECO:0000256" key="1">
    <source>
        <dbReference type="ARBA" id="ARBA00022630"/>
    </source>
</evidence>
<dbReference type="PANTHER" id="PTHR30011">
    <property type="entry name" value="ALKANESULFONATE MONOOXYGENASE-RELATED"/>
    <property type="match status" value="1"/>
</dbReference>
<gene>
    <name evidence="8" type="ordered locus">Btus_3065</name>
</gene>
<dbReference type="GO" id="GO:0004497">
    <property type="term" value="F:monooxygenase activity"/>
    <property type="evidence" value="ECO:0007669"/>
    <property type="project" value="UniProtKB-KW"/>
</dbReference>
<feature type="domain" description="Luciferase-like" evidence="7">
    <location>
        <begin position="34"/>
        <end position="386"/>
    </location>
</feature>
<feature type="binding site" evidence="6">
    <location>
        <position position="157"/>
    </location>
    <ligand>
        <name>FMN</name>
        <dbReference type="ChEBI" id="CHEBI:58210"/>
    </ligand>
</feature>
<evidence type="ECO:0000256" key="2">
    <source>
        <dbReference type="ARBA" id="ARBA00022643"/>
    </source>
</evidence>
<feature type="binding site" evidence="6">
    <location>
        <position position="103"/>
    </location>
    <ligand>
        <name>FMN</name>
        <dbReference type="ChEBI" id="CHEBI:58210"/>
    </ligand>
</feature>
<dbReference type="CDD" id="cd01095">
    <property type="entry name" value="Nitrilotriacetate_monoxgenase"/>
    <property type="match status" value="1"/>
</dbReference>
<keyword evidence="3" id="KW-0560">Oxidoreductase</keyword>
<dbReference type="InterPro" id="IPR016215">
    <property type="entry name" value="NTA_MOA"/>
</dbReference>
<keyword evidence="2 6" id="KW-0288">FMN</keyword>
<evidence type="ECO:0000313" key="9">
    <source>
        <dbReference type="Proteomes" id="UP000002368"/>
    </source>
</evidence>
<feature type="binding site" evidence="6">
    <location>
        <position position="228"/>
    </location>
    <ligand>
        <name>FMN</name>
        <dbReference type="ChEBI" id="CHEBI:58210"/>
    </ligand>
</feature>
<dbReference type="eggNOG" id="COG2141">
    <property type="taxonomic scope" value="Bacteria"/>
</dbReference>
<dbReference type="HOGENOM" id="CLU_022256_1_2_9"/>
<dbReference type="InterPro" id="IPR051260">
    <property type="entry name" value="Diverse_substr_monoxygenases"/>
</dbReference>
<keyword evidence="4" id="KW-0503">Monooxygenase</keyword>
<dbReference type="SUPFAM" id="SSF51679">
    <property type="entry name" value="Bacterial luciferase-like"/>
    <property type="match status" value="1"/>
</dbReference>
<dbReference type="Gene3D" id="3.20.20.30">
    <property type="entry name" value="Luciferase-like domain"/>
    <property type="match status" value="1"/>
</dbReference>
<protein>
    <submittedName>
        <fullName evidence="8">Dibenzothiophene desulfurization enzyme</fullName>
    </submittedName>
</protein>
<feature type="binding site" evidence="6">
    <location>
        <position position="56"/>
    </location>
    <ligand>
        <name>FMN</name>
        <dbReference type="ChEBI" id="CHEBI:58210"/>
    </ligand>
</feature>
<proteinExistence type="inferred from homology"/>
<feature type="binding site" evidence="6">
    <location>
        <position position="227"/>
    </location>
    <ligand>
        <name>FMN</name>
        <dbReference type="ChEBI" id="CHEBI:58210"/>
    </ligand>
</feature>
<dbReference type="Proteomes" id="UP000002368">
    <property type="component" value="Chromosome"/>
</dbReference>
<dbReference type="EMBL" id="CP002017">
    <property type="protein sequence ID" value="ADG07684.1"/>
    <property type="molecule type" value="Genomic_DNA"/>
</dbReference>
<dbReference type="KEGG" id="bts:Btus_3065"/>
<organism evidence="8 9">
    <name type="scientific">Kyrpidia tusciae (strain DSM 2912 / NBRC 15312 / T2)</name>
    <name type="common">Bacillus tusciae</name>
    <dbReference type="NCBI Taxonomy" id="562970"/>
    <lineage>
        <taxon>Bacteria</taxon>
        <taxon>Bacillati</taxon>
        <taxon>Bacillota</taxon>
        <taxon>Bacilli</taxon>
        <taxon>Bacillales</taxon>
        <taxon>Alicyclobacillaceae</taxon>
        <taxon>Kyrpidia</taxon>
    </lineage>
</organism>